<dbReference type="Proteomes" id="UP000294856">
    <property type="component" value="Unassembled WGS sequence"/>
</dbReference>
<dbReference type="PANTHER" id="PTHR42877">
    <property type="entry name" value="L-ORNITHINE N(5)-MONOOXYGENASE-RELATED"/>
    <property type="match status" value="1"/>
</dbReference>
<dbReference type="InterPro" id="IPR051209">
    <property type="entry name" value="FAD-bind_Monooxygenase_sf"/>
</dbReference>
<dbReference type="AlphaFoldDB" id="A0A4R1FNQ8"/>
<proteinExistence type="predicted"/>
<accession>A0A4R1FNQ8</accession>
<reference evidence="1 2" key="1">
    <citation type="submission" date="2019-03" db="EMBL/GenBank/DDBJ databases">
        <title>Genomic Encyclopedia of Type Strains, Phase IV (KMG-IV): sequencing the most valuable type-strain genomes for metagenomic binning, comparative biology and taxonomic classification.</title>
        <authorList>
            <person name="Goeker M."/>
        </authorList>
    </citation>
    <scope>NUCLEOTIDE SEQUENCE [LARGE SCALE GENOMIC DNA]</scope>
    <source>
        <strain evidence="1 2">DSM 44684</strain>
    </source>
</reference>
<dbReference type="EMBL" id="SMFR01000003">
    <property type="protein sequence ID" value="TCJ94989.1"/>
    <property type="molecule type" value="Genomic_DNA"/>
</dbReference>
<keyword evidence="2" id="KW-1185">Reference proteome</keyword>
<evidence type="ECO:0000313" key="2">
    <source>
        <dbReference type="Proteomes" id="UP000294856"/>
    </source>
</evidence>
<sequence length="517" mass="56449">MTTVDVPAGFAGPNDAAPVSRPVITHDVVIVGAGFGGLTMAAQLKQAGVRDFLILEEGPEVGGVWRENTYPGCSCDVPAHLYCFAFDPYRDARVRYPDQREILTYMREVTDRNGLRAHLRCDSAVVAADYSDTDRTWTLTTSTGELIRAEAVVWALGQLHRPSVPRLPGSETFGGRAFHSARWDHSADLSGQIAVVGTGSSAAQMIPELARVAAGVTVYQRSPSWVLPKPAASFGPLSRRALARVPGLHELYRAGIHHAADLVLAPIMRAGWSARPAELVARAHLRRQVRDRALRAALTPDYRIGEKRILLDSGFYPALTQPHVELVTDRIDGLGPEGIRTVDGTERRADVIVWATGFRASEFLAGVRIRGRGGVDLHERWRDAGRPTAFYGLAVPGFPNLFMIAGPHSFTPSNSNPSVKHHQARYIMRCLALSADRGAPVEVTESAMARYLDRLDHGLARTVWCDGVARAWWKRADGTITNAWPGTVGEFEDAIVGSDPAESFANAPDREFARRTT</sequence>
<dbReference type="InterPro" id="IPR036188">
    <property type="entry name" value="FAD/NAD-bd_sf"/>
</dbReference>
<dbReference type="RefSeq" id="WP_243654968.1">
    <property type="nucleotide sequence ID" value="NZ_SMFR01000003.1"/>
</dbReference>
<gene>
    <name evidence="1" type="ORF">DFR71_3902</name>
</gene>
<dbReference type="STRING" id="1210063.GCA_001612665_03560"/>
<dbReference type="PANTHER" id="PTHR42877:SF4">
    <property type="entry name" value="FAD_NAD(P)-BINDING DOMAIN-CONTAINING PROTEIN-RELATED"/>
    <property type="match status" value="1"/>
</dbReference>
<protein>
    <submittedName>
        <fullName evidence="1">Cation diffusion facilitator CzcD-associated flavoprotein CzcO</fullName>
    </submittedName>
</protein>
<comment type="caution">
    <text evidence="1">The sequence shown here is derived from an EMBL/GenBank/DDBJ whole genome shotgun (WGS) entry which is preliminary data.</text>
</comment>
<organism evidence="1 2">
    <name type="scientific">Nocardia alba</name>
    <dbReference type="NCBI Taxonomy" id="225051"/>
    <lineage>
        <taxon>Bacteria</taxon>
        <taxon>Bacillati</taxon>
        <taxon>Actinomycetota</taxon>
        <taxon>Actinomycetes</taxon>
        <taxon>Mycobacteriales</taxon>
        <taxon>Nocardiaceae</taxon>
        <taxon>Nocardia</taxon>
    </lineage>
</organism>
<dbReference type="Pfam" id="PF13738">
    <property type="entry name" value="Pyr_redox_3"/>
    <property type="match status" value="1"/>
</dbReference>
<dbReference type="SUPFAM" id="SSF51905">
    <property type="entry name" value="FAD/NAD(P)-binding domain"/>
    <property type="match status" value="1"/>
</dbReference>
<name>A0A4R1FNQ8_9NOCA</name>
<dbReference type="Gene3D" id="3.50.50.60">
    <property type="entry name" value="FAD/NAD(P)-binding domain"/>
    <property type="match status" value="2"/>
</dbReference>
<evidence type="ECO:0000313" key="1">
    <source>
        <dbReference type="EMBL" id="TCJ94989.1"/>
    </source>
</evidence>
<dbReference type="PRINTS" id="PR00411">
    <property type="entry name" value="PNDRDTASEI"/>
</dbReference>